<evidence type="ECO:0000313" key="1">
    <source>
        <dbReference type="EMBL" id="RQG95700.1"/>
    </source>
</evidence>
<dbReference type="AlphaFoldDB" id="A0A3N6MG08"/>
<keyword evidence="1" id="KW-0645">Protease</keyword>
<organism evidence="1 2">
    <name type="scientific">Natrarchaeobius chitinivorans</name>
    <dbReference type="NCBI Taxonomy" id="1679083"/>
    <lineage>
        <taxon>Archaea</taxon>
        <taxon>Methanobacteriati</taxon>
        <taxon>Methanobacteriota</taxon>
        <taxon>Stenosarchaea group</taxon>
        <taxon>Halobacteria</taxon>
        <taxon>Halobacteriales</taxon>
        <taxon>Natrialbaceae</taxon>
        <taxon>Natrarchaeobius</taxon>
    </lineage>
</organism>
<dbReference type="GO" id="GO:0004180">
    <property type="term" value="F:carboxypeptidase activity"/>
    <property type="evidence" value="ECO:0007669"/>
    <property type="project" value="UniProtKB-KW"/>
</dbReference>
<evidence type="ECO:0000313" key="2">
    <source>
        <dbReference type="Proteomes" id="UP000281431"/>
    </source>
</evidence>
<name>A0A3N6MG08_NATCH</name>
<keyword evidence="1" id="KW-0378">Hydrolase</keyword>
<reference evidence="1 2" key="1">
    <citation type="submission" date="2018-10" db="EMBL/GenBank/DDBJ databases">
        <title>Natrarchaeobius chitinivorans gen. nov., sp. nov., and Natrarchaeobius haloalkaliphilus sp. nov., alkaliphilic, chitin-utilizing haloarchaea from hypersaline alkaline lakes.</title>
        <authorList>
            <person name="Sorokin D.Y."/>
            <person name="Elcheninov A.G."/>
            <person name="Kostrikina N.A."/>
            <person name="Bale N.J."/>
            <person name="Sinninghe Damste J.S."/>
            <person name="Khijniak T.V."/>
            <person name="Kublanov I.V."/>
            <person name="Toshchakov S.V."/>
        </authorList>
    </citation>
    <scope>NUCLEOTIDE SEQUENCE [LARGE SCALE GENOMIC DNA]</scope>
    <source>
        <strain evidence="1 2">AArcht7</strain>
    </source>
</reference>
<dbReference type="Proteomes" id="UP000281431">
    <property type="component" value="Unassembled WGS sequence"/>
</dbReference>
<protein>
    <submittedName>
        <fullName evidence="1">Carboxypeptidase regulatory-like domain-containing protein</fullName>
    </submittedName>
</protein>
<sequence>MRTERTLVLDVSRHDAPVGTSIAIRVRDRSNRSVEGATVAIGTQRKRTDARGRCEFTVRSPGFWKVSAIKPPSDRISYRPATKLLRVLPRPKPSRPRLATTTG</sequence>
<keyword evidence="2" id="KW-1185">Reference proteome</keyword>
<comment type="caution">
    <text evidence="1">The sequence shown here is derived from an EMBL/GenBank/DDBJ whole genome shotgun (WGS) entry which is preliminary data.</text>
</comment>
<gene>
    <name evidence="1" type="ORF">EA472_21280</name>
</gene>
<keyword evidence="1" id="KW-0121">Carboxypeptidase</keyword>
<dbReference type="EMBL" id="REFZ01000030">
    <property type="protein sequence ID" value="RQG95700.1"/>
    <property type="molecule type" value="Genomic_DNA"/>
</dbReference>
<dbReference type="OrthoDB" id="200409at2157"/>
<accession>A0A3N6MG08</accession>
<proteinExistence type="predicted"/>